<name>A0A344TPQ5_9BACT</name>
<dbReference type="KEGG" id="run:DR864_24250"/>
<dbReference type="AlphaFoldDB" id="A0A344TPQ5"/>
<protein>
    <submittedName>
        <fullName evidence="1">Uncharacterized protein</fullName>
    </submittedName>
</protein>
<evidence type="ECO:0000313" key="1">
    <source>
        <dbReference type="EMBL" id="AXE20626.1"/>
    </source>
</evidence>
<evidence type="ECO:0000313" key="2">
    <source>
        <dbReference type="Proteomes" id="UP000251993"/>
    </source>
</evidence>
<gene>
    <name evidence="1" type="ORF">DR864_24250</name>
</gene>
<keyword evidence="2" id="KW-1185">Reference proteome</keyword>
<accession>A0A344TPQ5</accession>
<reference evidence="1 2" key="1">
    <citation type="submission" date="2018-07" db="EMBL/GenBank/DDBJ databases">
        <title>Genome sequencing of Runella.</title>
        <authorList>
            <person name="Baek M.-G."/>
            <person name="Yi H."/>
        </authorList>
    </citation>
    <scope>NUCLEOTIDE SEQUENCE [LARGE SCALE GENOMIC DNA]</scope>
    <source>
        <strain evidence="1 2">HYN0085</strain>
    </source>
</reference>
<dbReference type="RefSeq" id="WP_114069389.1">
    <property type="nucleotide sequence ID" value="NZ_CP030850.1"/>
</dbReference>
<organism evidence="1 2">
    <name type="scientific">Runella rosea</name>
    <dbReference type="NCBI Taxonomy" id="2259595"/>
    <lineage>
        <taxon>Bacteria</taxon>
        <taxon>Pseudomonadati</taxon>
        <taxon>Bacteroidota</taxon>
        <taxon>Cytophagia</taxon>
        <taxon>Cytophagales</taxon>
        <taxon>Spirosomataceae</taxon>
        <taxon>Runella</taxon>
    </lineage>
</organism>
<sequence>MKKIFIALFFAFIFVFLGGLRACSDEDLRKISDFLFGKTREHLINMRLEIKNPSKPHTFRFFVDPNRYPQGYISLIHGELDGPAQFNRYDGCDYYPKENCNPKLGYLVSSKKFSKGIVQVQDISEYYGGKIILRYTPKGVTKGHLYIDVKIP</sequence>
<dbReference type="Proteomes" id="UP000251993">
    <property type="component" value="Chromosome"/>
</dbReference>
<proteinExistence type="predicted"/>
<dbReference type="EMBL" id="CP030850">
    <property type="protein sequence ID" value="AXE20626.1"/>
    <property type="molecule type" value="Genomic_DNA"/>
</dbReference>